<keyword evidence="6 9" id="KW-0326">Glycosidase</keyword>
<dbReference type="PANTHER" id="PTHR31736:SF9">
    <property type="entry name" value="ENDO-XYLOGALACTURONAN HYDROLASE A-RELATED"/>
    <property type="match status" value="1"/>
</dbReference>
<dbReference type="KEGG" id="grc:GI584_08150"/>
<reference evidence="10 11" key="1">
    <citation type="submission" date="2019-11" db="EMBL/GenBank/DDBJ databases">
        <title>Gracilibacillus salitolerans sp. nov., a moderate halophile isolated from a saline soil in northwest China.</title>
        <authorList>
            <person name="Gan L."/>
        </authorList>
    </citation>
    <scope>NUCLEOTIDE SEQUENCE [LARGE SCALE GENOMIC DNA]</scope>
    <source>
        <strain evidence="10 11">SCU50</strain>
    </source>
</reference>
<evidence type="ECO:0000256" key="2">
    <source>
        <dbReference type="ARBA" id="ARBA00022737"/>
    </source>
</evidence>
<keyword evidence="3 9" id="KW-0378">Hydrolase</keyword>
<dbReference type="GO" id="GO:0004650">
    <property type="term" value="F:polygalacturonase activity"/>
    <property type="evidence" value="ECO:0007669"/>
    <property type="project" value="InterPro"/>
</dbReference>
<evidence type="ECO:0000256" key="9">
    <source>
        <dbReference type="RuleBase" id="RU361169"/>
    </source>
</evidence>
<evidence type="ECO:0000256" key="1">
    <source>
        <dbReference type="ARBA" id="ARBA00008834"/>
    </source>
</evidence>
<gene>
    <name evidence="10" type="ORF">GI584_08150</name>
</gene>
<dbReference type="RefSeq" id="WP_153790912.1">
    <property type="nucleotide sequence ID" value="NZ_CP045915.1"/>
</dbReference>
<keyword evidence="11" id="KW-1185">Reference proteome</keyword>
<evidence type="ECO:0008006" key="12">
    <source>
        <dbReference type="Google" id="ProtNLM"/>
    </source>
</evidence>
<dbReference type="InterPro" id="IPR011050">
    <property type="entry name" value="Pectin_lyase_fold/virulence"/>
</dbReference>
<dbReference type="Gene3D" id="2.160.20.10">
    <property type="entry name" value="Single-stranded right-handed beta-helix, Pectin lyase-like"/>
    <property type="match status" value="1"/>
</dbReference>
<keyword evidence="2" id="KW-0677">Repeat</keyword>
<dbReference type="SMART" id="SM00710">
    <property type="entry name" value="PbH1"/>
    <property type="match status" value="4"/>
</dbReference>
<dbReference type="Pfam" id="PF00295">
    <property type="entry name" value="Glyco_hydro_28"/>
    <property type="match status" value="1"/>
</dbReference>
<evidence type="ECO:0000313" key="11">
    <source>
        <dbReference type="Proteomes" id="UP000339690"/>
    </source>
</evidence>
<evidence type="ECO:0000313" key="10">
    <source>
        <dbReference type="EMBL" id="QGH33996.1"/>
    </source>
</evidence>
<evidence type="ECO:0000256" key="4">
    <source>
        <dbReference type="ARBA" id="ARBA00023180"/>
    </source>
</evidence>
<dbReference type="Gene3D" id="2.60.350.10">
    <property type="entry name" value="Dextranase, N-terminal"/>
    <property type="match status" value="1"/>
</dbReference>
<proteinExistence type="inferred from homology"/>
<evidence type="ECO:0000256" key="8">
    <source>
        <dbReference type="ARBA" id="ARBA00037278"/>
    </source>
</evidence>
<name>A0A5Q2TH19_9BACI</name>
<protein>
    <recommendedName>
        <fullName evidence="12">Glycosyl hydrolases family 28</fullName>
    </recommendedName>
</protein>
<comment type="similarity">
    <text evidence="1 9">Belongs to the glycosyl hydrolase 28 family.</text>
</comment>
<keyword evidence="7" id="KW-0624">Polysaccharide degradation</keyword>
<dbReference type="SUPFAM" id="SSF51126">
    <property type="entry name" value="Pectin lyase-like"/>
    <property type="match status" value="1"/>
</dbReference>
<evidence type="ECO:0000256" key="6">
    <source>
        <dbReference type="ARBA" id="ARBA00023295"/>
    </source>
</evidence>
<evidence type="ECO:0000256" key="3">
    <source>
        <dbReference type="ARBA" id="ARBA00022801"/>
    </source>
</evidence>
<keyword evidence="4" id="KW-0325">Glycoprotein</keyword>
<comment type="function">
    <text evidence="8">Pectinolytic enzyme involved in the degradation of xylogalacturonan (xga), a galacturonan backbone heavily substituted with xylose, and which is one important component of the hairy regions of pectin. Activity requires a galacturonic acid backbone substituted with xylose.</text>
</comment>
<dbReference type="InterPro" id="IPR012334">
    <property type="entry name" value="Pectin_lyas_fold"/>
</dbReference>
<dbReference type="EMBL" id="CP045915">
    <property type="protein sequence ID" value="QGH33996.1"/>
    <property type="molecule type" value="Genomic_DNA"/>
</dbReference>
<dbReference type="GO" id="GO:0000272">
    <property type="term" value="P:polysaccharide catabolic process"/>
    <property type="evidence" value="ECO:0007669"/>
    <property type="project" value="UniProtKB-KW"/>
</dbReference>
<keyword evidence="5" id="KW-0119">Carbohydrate metabolism</keyword>
<dbReference type="PANTHER" id="PTHR31736">
    <property type="match status" value="1"/>
</dbReference>
<dbReference type="InterPro" id="IPR006626">
    <property type="entry name" value="PbH1"/>
</dbReference>
<dbReference type="Proteomes" id="UP000339690">
    <property type="component" value="Chromosome"/>
</dbReference>
<sequence length="477" mass="54404">MAILDTFSVPEEAVRNKDFSVRVRTDDKEWKEIGVYEVKVDMHNVRKASMVHFDMDEFIDVEITCNYMDVEDIIIRPLSNKISYKQHQNVINMKLDQPCKLSVEVNGDRFHNLHVFANPIEKDKPDVMNGNVAVIESGNHLPENITRIATQPNSNGVIPDILYFDAGYHCIKGSEFRIPSHKTIYLDGGSVIEGSFLCDHAEDVTIRGRGIMYMANMEKTTYYRGVQIEFSRNITVDGIVVVDPPHYSILIGQSSDIKINNFKSFSTRGWSDGIDMMSSKDVSIHDVFMRNSDDCIAVYGSRGNFYGDTKNIQVNNSILWADVAHPVNMGTHGDHEGTGDTIENIHFKNIDILEHHEPQENYWGAMAINAGDMNVVKNVTFYNVRVENFELGQLLDLRVVFNKKYNPAPGKRIENIIFKNIEYNGENEKPSRIYGYDADRNVSDVIFSNLRINGIKVLNADEQHFDINEYAHCIKFV</sequence>
<dbReference type="InterPro" id="IPR000743">
    <property type="entry name" value="Glyco_hydro_28"/>
</dbReference>
<evidence type="ECO:0000256" key="5">
    <source>
        <dbReference type="ARBA" id="ARBA00023277"/>
    </source>
</evidence>
<organism evidence="10 11">
    <name type="scientific">Gracilibacillus salitolerans</name>
    <dbReference type="NCBI Taxonomy" id="2663022"/>
    <lineage>
        <taxon>Bacteria</taxon>
        <taxon>Bacillati</taxon>
        <taxon>Bacillota</taxon>
        <taxon>Bacilli</taxon>
        <taxon>Bacillales</taxon>
        <taxon>Bacillaceae</taxon>
        <taxon>Gracilibacillus</taxon>
    </lineage>
</organism>
<accession>A0A5Q2TH19</accession>
<evidence type="ECO:0000256" key="7">
    <source>
        <dbReference type="ARBA" id="ARBA00023326"/>
    </source>
</evidence>
<dbReference type="AlphaFoldDB" id="A0A5Q2TH19"/>
<dbReference type="InterPro" id="IPR035953">
    <property type="entry name" value="Dextranase_N-ter"/>
</dbReference>